<dbReference type="Proteomes" id="UP001224661">
    <property type="component" value="Unassembled WGS sequence"/>
</dbReference>
<dbReference type="SMART" id="SM00487">
    <property type="entry name" value="DEXDc"/>
    <property type="match status" value="1"/>
</dbReference>
<dbReference type="InterPro" id="IPR050742">
    <property type="entry name" value="Helicase_Restrict-Modif_Enz"/>
</dbReference>
<dbReference type="Pfam" id="PF04851">
    <property type="entry name" value="ResIII"/>
    <property type="match status" value="2"/>
</dbReference>
<dbReference type="InterPro" id="IPR006935">
    <property type="entry name" value="Helicase/UvrB_N"/>
</dbReference>
<comment type="caution">
    <text evidence="4">The sequence shown here is derived from an EMBL/GenBank/DDBJ whole genome shotgun (WGS) entry which is preliminary data.</text>
</comment>
<evidence type="ECO:0000259" key="2">
    <source>
        <dbReference type="PROSITE" id="PS51192"/>
    </source>
</evidence>
<dbReference type="EMBL" id="JASCIR010000060">
    <property type="protein sequence ID" value="MDI3390660.1"/>
    <property type="molecule type" value="Genomic_DNA"/>
</dbReference>
<dbReference type="InterPro" id="IPR014001">
    <property type="entry name" value="Helicase_ATP-bd"/>
</dbReference>
<dbReference type="PANTHER" id="PTHR47396:SF1">
    <property type="entry name" value="ATP-DEPENDENT HELICASE IRC3-RELATED"/>
    <property type="match status" value="1"/>
</dbReference>
<dbReference type="Pfam" id="PF00271">
    <property type="entry name" value="Helicase_C"/>
    <property type="match status" value="1"/>
</dbReference>
<dbReference type="InterPro" id="IPR005114">
    <property type="entry name" value="Helicase_assoc"/>
</dbReference>
<protein>
    <submittedName>
        <fullName evidence="4">Helicase associated domain protein</fullName>
    </submittedName>
</protein>
<evidence type="ECO:0000259" key="3">
    <source>
        <dbReference type="PROSITE" id="PS51194"/>
    </source>
</evidence>
<dbReference type="InterPro" id="IPR001650">
    <property type="entry name" value="Helicase_C-like"/>
</dbReference>
<feature type="domain" description="Helicase ATP-binding" evidence="2">
    <location>
        <begin position="27"/>
        <end position="191"/>
    </location>
</feature>
<organism evidence="4 5">
    <name type="scientific">Streptomyces solicavernae</name>
    <dbReference type="NCBI Taxonomy" id="3043614"/>
    <lineage>
        <taxon>Bacteria</taxon>
        <taxon>Bacillati</taxon>
        <taxon>Actinomycetota</taxon>
        <taxon>Actinomycetes</taxon>
        <taxon>Kitasatosporales</taxon>
        <taxon>Streptomycetaceae</taxon>
        <taxon>Streptomyces</taxon>
    </lineage>
</organism>
<accession>A0ABT6S250</accession>
<reference evidence="4 5" key="1">
    <citation type="submission" date="2023-05" db="EMBL/GenBank/DDBJ databases">
        <title>Draft genome sequence of Streptomyces sp. B-S-A8 isolated from a cave soil in Thailand.</title>
        <authorList>
            <person name="Chamroensaksri N."/>
            <person name="Muangham S."/>
        </authorList>
    </citation>
    <scope>NUCLEOTIDE SEQUENCE [LARGE SCALE GENOMIC DNA]</scope>
    <source>
        <strain evidence="4 5">B-S-A8</strain>
    </source>
</reference>
<dbReference type="SMART" id="SM00490">
    <property type="entry name" value="HELICc"/>
    <property type="match status" value="1"/>
</dbReference>
<dbReference type="Gene3D" id="3.40.50.300">
    <property type="entry name" value="P-loop containing nucleotide triphosphate hydrolases"/>
    <property type="match status" value="3"/>
</dbReference>
<dbReference type="SUPFAM" id="SSF52540">
    <property type="entry name" value="P-loop containing nucleoside triphosphate hydrolases"/>
    <property type="match status" value="2"/>
</dbReference>
<dbReference type="InterPro" id="IPR027417">
    <property type="entry name" value="P-loop_NTPase"/>
</dbReference>
<proteinExistence type="predicted"/>
<feature type="domain" description="Helicase C-terminal" evidence="3">
    <location>
        <begin position="270"/>
        <end position="458"/>
    </location>
</feature>
<keyword evidence="5" id="KW-1185">Reference proteome</keyword>
<dbReference type="Gene3D" id="6.10.140.530">
    <property type="match status" value="2"/>
</dbReference>
<dbReference type="PROSITE" id="PS51194">
    <property type="entry name" value="HELICASE_CTER"/>
    <property type="match status" value="1"/>
</dbReference>
<feature type="region of interest" description="Disordered" evidence="1">
    <location>
        <begin position="773"/>
        <end position="818"/>
    </location>
</feature>
<dbReference type="PANTHER" id="PTHR47396">
    <property type="entry name" value="TYPE I RESTRICTION ENZYME ECOKI R PROTEIN"/>
    <property type="match status" value="1"/>
</dbReference>
<dbReference type="CDD" id="cd18785">
    <property type="entry name" value="SF2_C"/>
    <property type="match status" value="1"/>
</dbReference>
<name>A0ABT6S250_9ACTN</name>
<feature type="domain" description="Helicase ATP-binding" evidence="2">
    <location>
        <begin position="826"/>
        <end position="987"/>
    </location>
</feature>
<sequence length="1198" mass="131174">MLLDLPGPHLSSELWPRQRDAADCVLNAYAMGRTRQQVIMPCGTGKTHLAVHIAHELTTHSRSLTVLPTLELLNQTARVWYTSGRPGLYTGLCSDPQTSEPVLDGVLTMASHPAHLAAAVRQADGPVSVFATYAALPKLVEAHHRHLLPRWDIAIVDEAHRTAGARSKPWAVIHDNDAVPARHRLYLTATPRIWDTGRGIASEPIASMDDASLFGPVAYRYSLAEAIHEGRLADYRIAAPEIHDPHLRALLTSSKGAGRTPQADAMRVAAAQLALLRAREEHHIRRAVVFSRSIVQSEAFADTLPETAGSIGTSHADSLWVASVHSKLGRRERRERLDRFAQPPQDQPAGALAELSVLCNVRLCVEGVDFPRADSVLFADPKQSTIDIVQAVGRALRIGPGMNKISTLVIPVLFGPEQHPQDATFGTPYHLLHHVMIALKAYDEHYFHRLPINGTRPLTPQPALAIRPARAPQISPHLMLRIMEPEPDVWEKGMACAQAFHAAHGHLNVPSNHITDDGFHLGCWLGYQRALKAAGHLCAARTAALATCTMTWTHNTDSTESFLHLAQDYARIHGHLLPEPDETHQGRPLGAWLAEQRSLAATGALPAPYTRALKDIDRWWNPAWPLAWQRMYTQARETGTALSLCPGPLPDDTDDLTRWLDEQVDAFPALTKSQQTLLAALPLQHGPLNLALRRPLGSQSSTHATGLRAARRFFRRHQHLRVPADYTDTDGTLRFPLGQWITGLRASAGEGRLSREEMDSLEALGMEWLSGLQHDDAPASLPGPRDPKEGATGTPAAQPPVEHPQPDRPEPTLWVASNDPPAHLPDLLFNGGRRMLLTMPAGAGKTLTTAAAVHETASLSCLLLGPDRAYLHQAVKTWRTVGKGPLAGLGMRPTRSGKAGVRLNSAGELAAWMTQQPPGALVVARYEDAAVIARSHRDHNLPPFDHLVVEEAHRTAEGTITSDHPHAAIHYDDHILARSRLYLTATPRIPNHLPPRGDRQARTTWAVDMTAQPIFGTHHPASTRSELAATGLLSPYRLLRIQVPGTRALPRWRAQPIGAAHIIEQHRLRRAVAVLSDLQQAEAFACQLAVRMPDAEILVPPETAVRYPHFQPVIRCQRASDPMPRDLDTLVLPCAAYTTMDLVDILRPLVGQHTGHAAQTTIIVPEPVTPDDGVPAVPSAVLRRIAAALWAHDPADVR</sequence>
<dbReference type="RefSeq" id="WP_282517146.1">
    <property type="nucleotide sequence ID" value="NZ_JASCIR010000060.1"/>
</dbReference>
<evidence type="ECO:0000256" key="1">
    <source>
        <dbReference type="SAM" id="MobiDB-lite"/>
    </source>
</evidence>
<gene>
    <name evidence="4" type="ORF">QIS99_31360</name>
</gene>
<dbReference type="Pfam" id="PF03457">
    <property type="entry name" value="HA"/>
    <property type="match status" value="3"/>
</dbReference>
<evidence type="ECO:0000313" key="5">
    <source>
        <dbReference type="Proteomes" id="UP001224661"/>
    </source>
</evidence>
<evidence type="ECO:0000313" key="4">
    <source>
        <dbReference type="EMBL" id="MDI3390660.1"/>
    </source>
</evidence>
<dbReference type="PROSITE" id="PS51192">
    <property type="entry name" value="HELICASE_ATP_BIND_1"/>
    <property type="match status" value="2"/>
</dbReference>